<dbReference type="Gene3D" id="3.40.50.720">
    <property type="entry name" value="NAD(P)-binding Rossmann-like Domain"/>
    <property type="match status" value="1"/>
</dbReference>
<name>A0A0R2G6S1_9LACO</name>
<dbReference type="InterPro" id="IPR051603">
    <property type="entry name" value="Zinc-ADH_QOR/CCCR"/>
</dbReference>
<dbReference type="Pfam" id="PF08240">
    <property type="entry name" value="ADH_N"/>
    <property type="match status" value="1"/>
</dbReference>
<evidence type="ECO:0000313" key="5">
    <source>
        <dbReference type="Proteomes" id="UP000051645"/>
    </source>
</evidence>
<dbReference type="CDD" id="cd08271">
    <property type="entry name" value="MDR5"/>
    <property type="match status" value="1"/>
</dbReference>
<dbReference type="Proteomes" id="UP000051645">
    <property type="component" value="Unassembled WGS sequence"/>
</dbReference>
<evidence type="ECO:0000313" key="4">
    <source>
        <dbReference type="EMBL" id="KRN33909.1"/>
    </source>
</evidence>
<dbReference type="PATRIC" id="fig|81857.3.peg.451"/>
<dbReference type="AlphaFoldDB" id="A0A0R2G6S1"/>
<evidence type="ECO:0000313" key="6">
    <source>
        <dbReference type="Proteomes" id="UP000051751"/>
    </source>
</evidence>
<protein>
    <submittedName>
        <fullName evidence="4">Oxidoreductase</fullName>
    </submittedName>
</protein>
<dbReference type="EMBL" id="JQAZ01000001">
    <property type="protein sequence ID" value="KRN33909.1"/>
    <property type="molecule type" value="Genomic_DNA"/>
</dbReference>
<keyword evidence="5" id="KW-1185">Reference proteome</keyword>
<dbReference type="SUPFAM" id="SSF50129">
    <property type="entry name" value="GroES-like"/>
    <property type="match status" value="1"/>
</dbReference>
<dbReference type="SUPFAM" id="SSF51735">
    <property type="entry name" value="NAD(P)-binding Rossmann-fold domains"/>
    <property type="match status" value="1"/>
</dbReference>
<comment type="caution">
    <text evidence="4">The sequence shown here is derived from an EMBL/GenBank/DDBJ whole genome shotgun (WGS) entry which is preliminary data.</text>
</comment>
<dbReference type="EMBL" id="JQAT01000001">
    <property type="protein sequence ID" value="KRN29561.1"/>
    <property type="molecule type" value="Genomic_DNA"/>
</dbReference>
<dbReference type="PANTHER" id="PTHR44154:SF1">
    <property type="entry name" value="QUINONE OXIDOREDUCTASE"/>
    <property type="match status" value="1"/>
</dbReference>
<dbReference type="InterPro" id="IPR011032">
    <property type="entry name" value="GroES-like_sf"/>
</dbReference>
<dbReference type="PANTHER" id="PTHR44154">
    <property type="entry name" value="QUINONE OXIDOREDUCTASE"/>
    <property type="match status" value="1"/>
</dbReference>
<evidence type="ECO:0000259" key="2">
    <source>
        <dbReference type="SMART" id="SM00829"/>
    </source>
</evidence>
<dbReference type="InterPro" id="IPR013149">
    <property type="entry name" value="ADH-like_C"/>
</dbReference>
<dbReference type="Pfam" id="PF00107">
    <property type="entry name" value="ADH_zinc_N"/>
    <property type="match status" value="1"/>
</dbReference>
<gene>
    <name evidence="3" type="ORF">IV38_GL000447</name>
    <name evidence="4" type="ORF">IV40_GL000221</name>
</gene>
<dbReference type="Gene3D" id="3.90.180.10">
    <property type="entry name" value="Medium-chain alcohol dehydrogenases, catalytic domain"/>
    <property type="match status" value="1"/>
</dbReference>
<organism evidence="4 5">
    <name type="scientific">Lactobacillus selangorensis</name>
    <dbReference type="NCBI Taxonomy" id="81857"/>
    <lineage>
        <taxon>Bacteria</taxon>
        <taxon>Bacillati</taxon>
        <taxon>Bacillota</taxon>
        <taxon>Bacilli</taxon>
        <taxon>Lactobacillales</taxon>
        <taxon>Lactobacillaceae</taxon>
        <taxon>Lactobacillus</taxon>
    </lineage>
</organism>
<dbReference type="InterPro" id="IPR036291">
    <property type="entry name" value="NAD(P)-bd_dom_sf"/>
</dbReference>
<evidence type="ECO:0000256" key="1">
    <source>
        <dbReference type="ARBA" id="ARBA00022857"/>
    </source>
</evidence>
<reference evidence="5 6" key="1">
    <citation type="journal article" date="2015" name="Genome Announc.">
        <title>Expanding the biotechnology potential of lactobacilli through comparative genomics of 213 strains and associated genera.</title>
        <authorList>
            <person name="Sun Z."/>
            <person name="Harris H.M."/>
            <person name="McCann A."/>
            <person name="Guo C."/>
            <person name="Argimon S."/>
            <person name="Zhang W."/>
            <person name="Yang X."/>
            <person name="Jeffery I.B."/>
            <person name="Cooney J.C."/>
            <person name="Kagawa T.F."/>
            <person name="Liu W."/>
            <person name="Song Y."/>
            <person name="Salvetti E."/>
            <person name="Wrobel A."/>
            <person name="Rasinkangas P."/>
            <person name="Parkhill J."/>
            <person name="Rea M.C."/>
            <person name="O'Sullivan O."/>
            <person name="Ritari J."/>
            <person name="Douillard F.P."/>
            <person name="Paul Ross R."/>
            <person name="Yang R."/>
            <person name="Briner A.E."/>
            <person name="Felis G.E."/>
            <person name="de Vos W.M."/>
            <person name="Barrangou R."/>
            <person name="Klaenhammer T.R."/>
            <person name="Caufield P.W."/>
            <person name="Cui Y."/>
            <person name="Zhang H."/>
            <person name="O'Toole P.W."/>
        </authorList>
    </citation>
    <scope>NUCLEOTIDE SEQUENCE [LARGE SCALE GENOMIC DNA]</scope>
    <source>
        <strain evidence="3 6">ATCC BAA-66</strain>
        <strain evidence="4 5">DSM 13344</strain>
    </source>
</reference>
<dbReference type="SMART" id="SM00829">
    <property type="entry name" value="PKS_ER"/>
    <property type="match status" value="1"/>
</dbReference>
<proteinExistence type="predicted"/>
<feature type="domain" description="Enoyl reductase (ER)" evidence="2">
    <location>
        <begin position="12"/>
        <end position="322"/>
    </location>
</feature>
<dbReference type="GO" id="GO:0016491">
    <property type="term" value="F:oxidoreductase activity"/>
    <property type="evidence" value="ECO:0007669"/>
    <property type="project" value="InterPro"/>
</dbReference>
<keyword evidence="1" id="KW-0521">NADP</keyword>
<dbReference type="OrthoDB" id="9792162at2"/>
<dbReference type="RefSeq" id="WP_057768523.1">
    <property type="nucleotide sequence ID" value="NZ_JQAT01000001.1"/>
</dbReference>
<dbReference type="InterPro" id="IPR020843">
    <property type="entry name" value="ER"/>
</dbReference>
<dbReference type="Proteomes" id="UP000051751">
    <property type="component" value="Unassembled WGS sequence"/>
</dbReference>
<accession>A0A0R2G6S1</accession>
<dbReference type="STRING" id="81857.IV38_GL000447"/>
<sequence>MQALVVKTPQSKTIAQLVWQEVAVPTPGPDELQIAVKAVGLNPVDYKVIAAGNSDWTFPHTVGLDAAGVVSAIGSNVTDFRIGDRVAGHANLAKNGVFAEKTVLTAAAVAHIPDNLSFETAAASLCAGLTAYQDLFRKANLSPAVDTVLIQGGAGGVGSMAIQLAHQAGKTVLTTVSPAKRAFASRLRPEALIDYRHEDVMARVRELTHGRGVDVIVNTAGDADAFLAQLAYNGQLVRIQNTPTQPLGPERALSYSKVDLGGAHRSGDPHAVADLGRMTSELLAMVATGAVDPLIREVLTPDQIQRGLTQIRDRQTLGKLVARF</sequence>
<evidence type="ECO:0000313" key="3">
    <source>
        <dbReference type="EMBL" id="KRN29561.1"/>
    </source>
</evidence>
<dbReference type="InterPro" id="IPR013154">
    <property type="entry name" value="ADH-like_N"/>
</dbReference>